<accession>A0A9D9HR40</accession>
<evidence type="ECO:0000313" key="2">
    <source>
        <dbReference type="EMBL" id="MBO8458425.1"/>
    </source>
</evidence>
<evidence type="ECO:0000256" key="1">
    <source>
        <dbReference type="SAM" id="SignalP"/>
    </source>
</evidence>
<reference evidence="2" key="1">
    <citation type="submission" date="2020-10" db="EMBL/GenBank/DDBJ databases">
        <authorList>
            <person name="Gilroy R."/>
        </authorList>
    </citation>
    <scope>NUCLEOTIDE SEQUENCE</scope>
    <source>
        <strain evidence="2">10532</strain>
    </source>
</reference>
<name>A0A9D9HR40_9SPIR</name>
<dbReference type="AlphaFoldDB" id="A0A9D9HR40"/>
<dbReference type="EMBL" id="JADIMM010000108">
    <property type="protein sequence ID" value="MBO8458425.1"/>
    <property type="molecule type" value="Genomic_DNA"/>
</dbReference>
<sequence>MKKNFFFMAFSVLFTLIFPGTFFGAESTLNNGIAVYKYETKSHVDKELSDFPDEAAVRVSLWKEIFESELKEPALISHKVFTADNGKKWRFWAEDRNTHTAYIFSPEQDNVFSSSNQGTWIAFRDNATGKTDRIRIILRSKYSCYLDFTPKNNQTVLNLYALNALYSGDVTISLDFTSVYKLEFSQIYRITGPMLMWNYCSPDLTMYRNNRNLDKKIRQNLSRLTYNEDSCFDEKGNPVRISDGEPSPVYNGVNCSGFLKWVVDGMVYPVIGQGLFVEPLKTKTVVFDEQDFETNPIAVSSTKNYSRIYEPERDPFFGLDWSRNLAAAAASVFCGRNLTPEEAGTDVKKQPFQLCYDSKGKAVKTTGYMKQMGYSVKILESLLYALAIDEPDTVFLGSLNKEMTDTNGKNTLRQHYHTVVFVPYFTADGGFTVSVFESGTETTIAAFIERHSEEFVHLTRIGTPSLIYFKAPVKP</sequence>
<comment type="caution">
    <text evidence="2">The sequence shown here is derived from an EMBL/GenBank/DDBJ whole genome shotgun (WGS) entry which is preliminary data.</text>
</comment>
<gene>
    <name evidence="2" type="ORF">IAA81_09415</name>
</gene>
<feature type="chain" id="PRO_5038477043" description="Peptidase C39-like domain-containing protein" evidence="1">
    <location>
        <begin position="25"/>
        <end position="475"/>
    </location>
</feature>
<reference evidence="2" key="2">
    <citation type="journal article" date="2021" name="PeerJ">
        <title>Extensive microbial diversity within the chicken gut microbiome revealed by metagenomics and culture.</title>
        <authorList>
            <person name="Gilroy R."/>
            <person name="Ravi A."/>
            <person name="Getino M."/>
            <person name="Pursley I."/>
            <person name="Horton D.L."/>
            <person name="Alikhan N.F."/>
            <person name="Baker D."/>
            <person name="Gharbi K."/>
            <person name="Hall N."/>
            <person name="Watson M."/>
            <person name="Adriaenssens E.M."/>
            <person name="Foster-Nyarko E."/>
            <person name="Jarju S."/>
            <person name="Secka A."/>
            <person name="Antonio M."/>
            <person name="Oren A."/>
            <person name="Chaudhuri R.R."/>
            <person name="La Ragione R."/>
            <person name="Hildebrand F."/>
            <person name="Pallen M.J."/>
        </authorList>
    </citation>
    <scope>NUCLEOTIDE SEQUENCE</scope>
    <source>
        <strain evidence="2">10532</strain>
    </source>
</reference>
<evidence type="ECO:0008006" key="4">
    <source>
        <dbReference type="Google" id="ProtNLM"/>
    </source>
</evidence>
<organism evidence="2 3">
    <name type="scientific">Candidatus Gallitreponema excrementavium</name>
    <dbReference type="NCBI Taxonomy" id="2840840"/>
    <lineage>
        <taxon>Bacteria</taxon>
        <taxon>Pseudomonadati</taxon>
        <taxon>Spirochaetota</taxon>
        <taxon>Spirochaetia</taxon>
        <taxon>Spirochaetales</taxon>
        <taxon>Candidatus Gallitreponema</taxon>
    </lineage>
</organism>
<feature type="signal peptide" evidence="1">
    <location>
        <begin position="1"/>
        <end position="24"/>
    </location>
</feature>
<keyword evidence="1" id="KW-0732">Signal</keyword>
<evidence type="ECO:0000313" key="3">
    <source>
        <dbReference type="Proteomes" id="UP000823638"/>
    </source>
</evidence>
<dbReference type="Proteomes" id="UP000823638">
    <property type="component" value="Unassembled WGS sequence"/>
</dbReference>
<protein>
    <recommendedName>
        <fullName evidence="4">Peptidase C39-like domain-containing protein</fullName>
    </recommendedName>
</protein>
<proteinExistence type="predicted"/>